<dbReference type="AlphaFoldDB" id="A0A846R0P2"/>
<name>A0A846R0P2_9FLAO</name>
<proteinExistence type="predicted"/>
<dbReference type="GO" id="GO:0016746">
    <property type="term" value="F:acyltransferase activity"/>
    <property type="evidence" value="ECO:0007669"/>
    <property type="project" value="UniProtKB-KW"/>
</dbReference>
<dbReference type="PANTHER" id="PTHR34262">
    <property type="entry name" value="TRANSMEMBRANE PROTEIN 220"/>
    <property type="match status" value="1"/>
</dbReference>
<evidence type="ECO:0000313" key="2">
    <source>
        <dbReference type="EMBL" id="NJB70439.1"/>
    </source>
</evidence>
<keyword evidence="1" id="KW-1133">Transmembrane helix</keyword>
<feature type="transmembrane region" description="Helical" evidence="1">
    <location>
        <begin position="53"/>
        <end position="71"/>
    </location>
</feature>
<dbReference type="PANTHER" id="PTHR34262:SF1">
    <property type="entry name" value="TRANSMEMBRANE PROTEIN 220"/>
    <property type="match status" value="1"/>
</dbReference>
<sequence length="118" mass="13297">MKVFFKILGFVFTALFVYAIAVQYNDPDAVKWYVIYGLAALASLLFALDKLKFLWAAFLFGFYIGFAIFVWPEKFEGVTIGEGDIVNIERGREALGLLIASGLMLVYALRIRYSSKSS</sequence>
<keyword evidence="2" id="KW-0808">Transferase</keyword>
<evidence type="ECO:0000256" key="1">
    <source>
        <dbReference type="SAM" id="Phobius"/>
    </source>
</evidence>
<evidence type="ECO:0000313" key="3">
    <source>
        <dbReference type="Proteomes" id="UP000590442"/>
    </source>
</evidence>
<dbReference type="Pfam" id="PF15071">
    <property type="entry name" value="TMEM220"/>
    <property type="match status" value="1"/>
</dbReference>
<keyword evidence="3" id="KW-1185">Reference proteome</keyword>
<keyword evidence="1" id="KW-0812">Transmembrane</keyword>
<keyword evidence="2" id="KW-0449">Lipoprotein</keyword>
<dbReference type="InterPro" id="IPR029377">
    <property type="entry name" value="TMEM220"/>
</dbReference>
<feature type="transmembrane region" description="Helical" evidence="1">
    <location>
        <begin position="91"/>
        <end position="109"/>
    </location>
</feature>
<keyword evidence="1" id="KW-0472">Membrane</keyword>
<comment type="caution">
    <text evidence="2">The sequence shown here is derived from an EMBL/GenBank/DDBJ whole genome shotgun (WGS) entry which is preliminary data.</text>
</comment>
<protein>
    <submittedName>
        <fullName evidence="2">Apolipoprotein N-acyltransferase</fullName>
    </submittedName>
</protein>
<reference evidence="2 3" key="1">
    <citation type="submission" date="2020-03" db="EMBL/GenBank/DDBJ databases">
        <title>Genomic Encyclopedia of Type Strains, Phase IV (KMG-IV): sequencing the most valuable type-strain genomes for metagenomic binning, comparative biology and taxonomic classification.</title>
        <authorList>
            <person name="Goeker M."/>
        </authorList>
    </citation>
    <scope>NUCLEOTIDE SEQUENCE [LARGE SCALE GENOMIC DNA]</scope>
    <source>
        <strain evidence="2 3">DSM 29762</strain>
    </source>
</reference>
<dbReference type="EMBL" id="JAATJJ010000001">
    <property type="protein sequence ID" value="NJB70439.1"/>
    <property type="molecule type" value="Genomic_DNA"/>
</dbReference>
<organism evidence="2 3">
    <name type="scientific">Saonia flava</name>
    <dbReference type="NCBI Taxonomy" id="523696"/>
    <lineage>
        <taxon>Bacteria</taxon>
        <taxon>Pseudomonadati</taxon>
        <taxon>Bacteroidota</taxon>
        <taxon>Flavobacteriia</taxon>
        <taxon>Flavobacteriales</taxon>
        <taxon>Flavobacteriaceae</taxon>
        <taxon>Saonia</taxon>
    </lineage>
</organism>
<dbReference type="Proteomes" id="UP000590442">
    <property type="component" value="Unassembled WGS sequence"/>
</dbReference>
<keyword evidence="2" id="KW-0012">Acyltransferase</keyword>
<dbReference type="RefSeq" id="WP_167961236.1">
    <property type="nucleotide sequence ID" value="NZ_JAATJJ010000001.1"/>
</dbReference>
<gene>
    <name evidence="2" type="ORF">GGR42_000901</name>
</gene>
<accession>A0A846R0P2</accession>
<feature type="transmembrane region" description="Helical" evidence="1">
    <location>
        <begin position="31"/>
        <end position="48"/>
    </location>
</feature>